<evidence type="ECO:0000313" key="1">
    <source>
        <dbReference type="EMBL" id="EDT12204.1"/>
    </source>
</evidence>
<dbReference type="Proteomes" id="UP000005045">
    <property type="component" value="Unassembled WGS sequence"/>
</dbReference>
<dbReference type="EMBL" id="ABLD01000002">
    <property type="protein sequence ID" value="EDT12204.1"/>
    <property type="molecule type" value="Genomic_DNA"/>
</dbReference>
<accession>B1FUP9</accession>
<organism evidence="1 2">
    <name type="scientific">Paraburkholderia graminis (strain ATCC 700544 / DSM 17151 / LMG 18924 / NCIMB 13744 / C4D1M)</name>
    <dbReference type="NCBI Taxonomy" id="396598"/>
    <lineage>
        <taxon>Bacteria</taxon>
        <taxon>Pseudomonadati</taxon>
        <taxon>Pseudomonadota</taxon>
        <taxon>Betaproteobacteria</taxon>
        <taxon>Burkholderiales</taxon>
        <taxon>Burkholderiaceae</taxon>
        <taxon>Paraburkholderia</taxon>
    </lineage>
</organism>
<comment type="caution">
    <text evidence="1">The sequence shown here is derived from an EMBL/GenBank/DDBJ whole genome shotgun (WGS) entry which is preliminary data.</text>
</comment>
<protein>
    <submittedName>
        <fullName evidence="1">Uncharacterized protein</fullName>
    </submittedName>
</protein>
<proteinExistence type="predicted"/>
<dbReference type="AlphaFoldDB" id="B1FUP9"/>
<sequence>MACDRCADLCVRYAIRSPRELRKAIQIAAENIADRTLVEVVPDDHCVFVPFVELAKSAAWDDYVEYHFRCMHCNEAFWLHAETYHGSGGNWEPRDSASVRKNINN</sequence>
<reference evidence="1 2" key="1">
    <citation type="submission" date="2008-03" db="EMBL/GenBank/DDBJ databases">
        <title>Sequencing of the draft genome and assembly of Burkholderia graminis C4D1M.</title>
        <authorList>
            <consortium name="US DOE Joint Genome Institute (JGI-PGF)"/>
            <person name="Copeland A."/>
            <person name="Lucas S."/>
            <person name="Lapidus A."/>
            <person name="Glavina del Rio T."/>
            <person name="Dalin E."/>
            <person name="Tice H."/>
            <person name="Bruce D."/>
            <person name="Goodwin L."/>
            <person name="Pitluck S."/>
            <person name="Larimer F."/>
            <person name="Land M.L."/>
            <person name="Hauser L."/>
            <person name="Tiedje J."/>
            <person name="Richardson P."/>
        </authorList>
    </citation>
    <scope>NUCLEOTIDE SEQUENCE [LARGE SCALE GENOMIC DNA]</scope>
    <source>
        <strain evidence="2">ATCC 700544 / DSM 17151 / LMG 18924 / NCIMB 13744 / C4D1M</strain>
    </source>
</reference>
<evidence type="ECO:0000313" key="2">
    <source>
        <dbReference type="Proteomes" id="UP000005045"/>
    </source>
</evidence>
<name>B1FUP9_PARG4</name>
<gene>
    <name evidence="1" type="ORF">BgramDRAFT_0768</name>
</gene>
<keyword evidence="2" id="KW-1185">Reference proteome</keyword>